<dbReference type="RefSeq" id="WP_007320122.1">
    <property type="nucleotide sequence ID" value="NZ_BAEH01000132.1"/>
</dbReference>
<organism evidence="2 3">
    <name type="scientific">Gordonia effusa NBRC 100432</name>
    <dbReference type="NCBI Taxonomy" id="1077974"/>
    <lineage>
        <taxon>Bacteria</taxon>
        <taxon>Bacillati</taxon>
        <taxon>Actinomycetota</taxon>
        <taxon>Actinomycetes</taxon>
        <taxon>Mycobacteriales</taxon>
        <taxon>Gordoniaceae</taxon>
        <taxon>Gordonia</taxon>
    </lineage>
</organism>
<reference evidence="2 3" key="1">
    <citation type="submission" date="2011-12" db="EMBL/GenBank/DDBJ databases">
        <title>Whole genome shotgun sequence of Gordonia effusa NBRC 100432.</title>
        <authorList>
            <person name="Yoshida I."/>
            <person name="Takarada H."/>
            <person name="Hosoyama A."/>
            <person name="Tsuchikane K."/>
            <person name="Katsumata H."/>
            <person name="Yamazaki S."/>
            <person name="Fujita N."/>
        </authorList>
    </citation>
    <scope>NUCLEOTIDE SEQUENCE [LARGE SCALE GENOMIC DNA]</scope>
    <source>
        <strain evidence="2 3">NBRC 100432</strain>
    </source>
</reference>
<gene>
    <name evidence="2" type="ORF">GOEFS_132_00180</name>
</gene>
<dbReference type="Proteomes" id="UP000035034">
    <property type="component" value="Unassembled WGS sequence"/>
</dbReference>
<dbReference type="InterPro" id="IPR037401">
    <property type="entry name" value="SnoaL-like"/>
</dbReference>
<dbReference type="AlphaFoldDB" id="H0R6T6"/>
<comment type="caution">
    <text evidence="2">The sequence shown here is derived from an EMBL/GenBank/DDBJ whole genome shotgun (WGS) entry which is preliminary data.</text>
</comment>
<name>H0R6T6_9ACTN</name>
<accession>H0R6T6</accession>
<evidence type="ECO:0000313" key="2">
    <source>
        <dbReference type="EMBL" id="GAB20787.1"/>
    </source>
</evidence>
<proteinExistence type="predicted"/>
<dbReference type="Gene3D" id="3.10.450.50">
    <property type="match status" value="1"/>
</dbReference>
<keyword evidence="3" id="KW-1185">Reference proteome</keyword>
<feature type="domain" description="SnoaL-like" evidence="1">
    <location>
        <begin position="18"/>
        <end position="116"/>
    </location>
</feature>
<dbReference type="eggNOG" id="COG0425">
    <property type="taxonomic scope" value="Bacteria"/>
</dbReference>
<dbReference type="InterPro" id="IPR032710">
    <property type="entry name" value="NTF2-like_dom_sf"/>
</dbReference>
<dbReference type="STRING" id="1077974.GOEFS_132_00180"/>
<sequence length="133" mass="14325">MTTSTTLRPSTTADLPDRFVSAVTTRDFAALGSILKADIRFRALVPPGPFELTGAPAVVAQFEQWFGGGRRFDVLGHSTGMVGTRVHAHWTVRRTPDSPDAAPLTAEQHAYLTVDDAITSIDLVCSGWQETVA</sequence>
<evidence type="ECO:0000313" key="3">
    <source>
        <dbReference type="Proteomes" id="UP000035034"/>
    </source>
</evidence>
<dbReference type="Pfam" id="PF12680">
    <property type="entry name" value="SnoaL_2"/>
    <property type="match status" value="1"/>
</dbReference>
<dbReference type="SUPFAM" id="SSF54427">
    <property type="entry name" value="NTF2-like"/>
    <property type="match status" value="1"/>
</dbReference>
<dbReference type="EMBL" id="BAEH01000132">
    <property type="protein sequence ID" value="GAB20787.1"/>
    <property type="molecule type" value="Genomic_DNA"/>
</dbReference>
<evidence type="ECO:0000259" key="1">
    <source>
        <dbReference type="Pfam" id="PF12680"/>
    </source>
</evidence>
<protein>
    <recommendedName>
        <fullName evidence="1">SnoaL-like domain-containing protein</fullName>
    </recommendedName>
</protein>